<dbReference type="InterPro" id="IPR012187">
    <property type="entry name" value="Disulphide_bond_form_BdbC"/>
</dbReference>
<dbReference type="PANTHER" id="PTHR43469">
    <property type="entry name" value="DISULFIDE FORMATION PROTEIN-RELATED"/>
    <property type="match status" value="1"/>
</dbReference>
<dbReference type="InterPro" id="IPR003752">
    <property type="entry name" value="DiS_bond_form_DsbB/BdbC"/>
</dbReference>
<keyword evidence="8 12" id="KW-0472">Membrane</keyword>
<dbReference type="GO" id="GO:0015035">
    <property type="term" value="F:protein-disulfide reductase activity"/>
    <property type="evidence" value="ECO:0007669"/>
    <property type="project" value="InterPro"/>
</dbReference>
<organism evidence="13 14">
    <name type="scientific">Candidatus Berkelbacteria bacterium CG10_big_fil_rev_8_21_14_0_10_43_14</name>
    <dbReference type="NCBI Taxonomy" id="1974515"/>
    <lineage>
        <taxon>Bacteria</taxon>
        <taxon>Candidatus Berkelbacteria</taxon>
    </lineage>
</organism>
<keyword evidence="5" id="KW-0249">Electron transport</keyword>
<feature type="transmembrane region" description="Helical" evidence="12">
    <location>
        <begin position="44"/>
        <end position="64"/>
    </location>
</feature>
<evidence type="ECO:0000256" key="3">
    <source>
        <dbReference type="ARBA" id="ARBA00022448"/>
    </source>
</evidence>
<proteinExistence type="inferred from homology"/>
<keyword evidence="10" id="KW-0143">Chaperone</keyword>
<dbReference type="AlphaFoldDB" id="A0A2M6R8Q9"/>
<dbReference type="Pfam" id="PF02600">
    <property type="entry name" value="DsbB"/>
    <property type="match status" value="1"/>
</dbReference>
<evidence type="ECO:0000256" key="6">
    <source>
        <dbReference type="ARBA" id="ARBA00022989"/>
    </source>
</evidence>
<dbReference type="GO" id="GO:0006457">
    <property type="term" value="P:protein folding"/>
    <property type="evidence" value="ECO:0007669"/>
    <property type="project" value="InterPro"/>
</dbReference>
<keyword evidence="3" id="KW-0813">Transport</keyword>
<evidence type="ECO:0000313" key="14">
    <source>
        <dbReference type="Proteomes" id="UP000231162"/>
    </source>
</evidence>
<feature type="transmembrane region" description="Helical" evidence="12">
    <location>
        <begin position="71"/>
        <end position="93"/>
    </location>
</feature>
<dbReference type="InterPro" id="IPR023380">
    <property type="entry name" value="DsbB-like_sf"/>
</dbReference>
<evidence type="ECO:0000256" key="11">
    <source>
        <dbReference type="ARBA" id="ARBA00023284"/>
    </source>
</evidence>
<name>A0A2M6R8Q9_9BACT</name>
<keyword evidence="7" id="KW-0560">Oxidoreductase</keyword>
<comment type="caution">
    <text evidence="13">The sequence shown here is derived from an EMBL/GenBank/DDBJ whole genome shotgun (WGS) entry which is preliminary data.</text>
</comment>
<dbReference type="EMBL" id="PEZX01000030">
    <property type="protein sequence ID" value="PIS06896.1"/>
    <property type="molecule type" value="Genomic_DNA"/>
</dbReference>
<dbReference type="Proteomes" id="UP000231162">
    <property type="component" value="Unassembled WGS sequence"/>
</dbReference>
<sequence length="142" mass="16103">MLRYINKIKIIHIYYGAWLIALTGTLVSLYYSLIIKLPVCDLCWYQRILMYPLALIIPVGLVRLDKNLPYYVLPLTIAGAVIALYQSLLQWGIIKETLQCTSTTSCALAQVSYYGFITIPFLSLLAFCGITLCMVLAIRKRT</sequence>
<dbReference type="SUPFAM" id="SSF158442">
    <property type="entry name" value="DsbB-like"/>
    <property type="match status" value="1"/>
</dbReference>
<evidence type="ECO:0000256" key="2">
    <source>
        <dbReference type="ARBA" id="ARBA00007602"/>
    </source>
</evidence>
<evidence type="ECO:0000256" key="4">
    <source>
        <dbReference type="ARBA" id="ARBA00022692"/>
    </source>
</evidence>
<comment type="similarity">
    <text evidence="2">Belongs to the DsbB family. BdbC subfamily.</text>
</comment>
<evidence type="ECO:0000256" key="5">
    <source>
        <dbReference type="ARBA" id="ARBA00022982"/>
    </source>
</evidence>
<dbReference type="PIRSF" id="PIRSF036659">
    <property type="entry name" value="BdbC"/>
    <property type="match status" value="1"/>
</dbReference>
<keyword evidence="6 12" id="KW-1133">Transmembrane helix</keyword>
<evidence type="ECO:0000256" key="8">
    <source>
        <dbReference type="ARBA" id="ARBA00023136"/>
    </source>
</evidence>
<evidence type="ECO:0000256" key="9">
    <source>
        <dbReference type="ARBA" id="ARBA00023157"/>
    </source>
</evidence>
<gene>
    <name evidence="13" type="ORF">COT79_02235</name>
</gene>
<accession>A0A2M6R8Q9</accession>
<comment type="subcellular location">
    <subcellularLocation>
        <location evidence="1">Membrane</location>
        <topology evidence="1">Multi-pass membrane protein</topology>
    </subcellularLocation>
</comment>
<keyword evidence="9" id="KW-1015">Disulfide bond</keyword>
<keyword evidence="11" id="KW-0676">Redox-active center</keyword>
<evidence type="ECO:0000256" key="1">
    <source>
        <dbReference type="ARBA" id="ARBA00004141"/>
    </source>
</evidence>
<evidence type="ECO:0000256" key="10">
    <source>
        <dbReference type="ARBA" id="ARBA00023186"/>
    </source>
</evidence>
<dbReference type="PANTHER" id="PTHR43469:SF1">
    <property type="entry name" value="SPBETA PROPHAGE-DERIVED DISULFIDE BOND FORMATION PROTEIN B"/>
    <property type="match status" value="1"/>
</dbReference>
<evidence type="ECO:0000313" key="13">
    <source>
        <dbReference type="EMBL" id="PIS06896.1"/>
    </source>
</evidence>
<keyword evidence="4 12" id="KW-0812">Transmembrane</keyword>
<evidence type="ECO:0000256" key="12">
    <source>
        <dbReference type="SAM" id="Phobius"/>
    </source>
</evidence>
<dbReference type="Gene3D" id="1.20.1550.10">
    <property type="entry name" value="DsbB-like"/>
    <property type="match status" value="1"/>
</dbReference>
<dbReference type="GO" id="GO:0016020">
    <property type="term" value="C:membrane"/>
    <property type="evidence" value="ECO:0007669"/>
    <property type="project" value="UniProtKB-SubCell"/>
</dbReference>
<protein>
    <submittedName>
        <fullName evidence="13">Disulfide bond formation protein B</fullName>
    </submittedName>
</protein>
<feature type="transmembrane region" description="Helical" evidence="12">
    <location>
        <begin position="113"/>
        <end position="138"/>
    </location>
</feature>
<evidence type="ECO:0000256" key="7">
    <source>
        <dbReference type="ARBA" id="ARBA00023002"/>
    </source>
</evidence>
<reference evidence="14" key="1">
    <citation type="submission" date="2017-09" db="EMBL/GenBank/DDBJ databases">
        <title>Depth-based differentiation of microbial function through sediment-hosted aquifers and enrichment of novel symbionts in the deep terrestrial subsurface.</title>
        <authorList>
            <person name="Probst A.J."/>
            <person name="Ladd B."/>
            <person name="Jarett J.K."/>
            <person name="Geller-Mcgrath D.E."/>
            <person name="Sieber C.M.K."/>
            <person name="Emerson J.B."/>
            <person name="Anantharaman K."/>
            <person name="Thomas B.C."/>
            <person name="Malmstrom R."/>
            <person name="Stieglmeier M."/>
            <person name="Klingl A."/>
            <person name="Woyke T."/>
            <person name="Ryan C.M."/>
            <person name="Banfield J.F."/>
        </authorList>
    </citation>
    <scope>NUCLEOTIDE SEQUENCE [LARGE SCALE GENOMIC DNA]</scope>
</reference>
<feature type="transmembrane region" description="Helical" evidence="12">
    <location>
        <begin position="12"/>
        <end position="32"/>
    </location>
</feature>